<evidence type="ECO:0000313" key="2">
    <source>
        <dbReference type="EMBL" id="RUO43265.1"/>
    </source>
</evidence>
<dbReference type="PANTHER" id="PTHR45033:SF2">
    <property type="entry name" value="ZINC-TYPE ALCOHOL DEHYDROGENASE-LIKE PROTEIN C1773.06C"/>
    <property type="match status" value="1"/>
</dbReference>
<keyword evidence="3" id="KW-1185">Reference proteome</keyword>
<dbReference type="EMBL" id="PIPS01000002">
    <property type="protein sequence ID" value="RUO43265.1"/>
    <property type="molecule type" value="Genomic_DNA"/>
</dbReference>
<dbReference type="Gene3D" id="3.40.50.720">
    <property type="entry name" value="NAD(P)-binding Rossmann-like Domain"/>
    <property type="match status" value="1"/>
</dbReference>
<dbReference type="SUPFAM" id="SSF51735">
    <property type="entry name" value="NAD(P)-binding Rossmann-fold domains"/>
    <property type="match status" value="1"/>
</dbReference>
<dbReference type="InterPro" id="IPR013149">
    <property type="entry name" value="ADH-like_C"/>
</dbReference>
<name>A0AA94JDG0_9GAMM</name>
<dbReference type="InterPro" id="IPR036291">
    <property type="entry name" value="NAD(P)-bd_dom_sf"/>
</dbReference>
<dbReference type="SUPFAM" id="SSF50129">
    <property type="entry name" value="GroES-like"/>
    <property type="match status" value="1"/>
</dbReference>
<dbReference type="InterPro" id="IPR020843">
    <property type="entry name" value="ER"/>
</dbReference>
<accession>A0AA94JDG0</accession>
<dbReference type="RefSeq" id="WP_105306687.1">
    <property type="nucleotide sequence ID" value="NZ_PIPS01000002.1"/>
</dbReference>
<dbReference type="CDD" id="cd08276">
    <property type="entry name" value="MDR7"/>
    <property type="match status" value="1"/>
</dbReference>
<feature type="domain" description="Enoyl reductase (ER)" evidence="1">
    <location>
        <begin position="15"/>
        <end position="337"/>
    </location>
</feature>
<dbReference type="Proteomes" id="UP000286680">
    <property type="component" value="Unassembled WGS sequence"/>
</dbReference>
<evidence type="ECO:0000313" key="3">
    <source>
        <dbReference type="Proteomes" id="UP000286680"/>
    </source>
</evidence>
<dbReference type="AlphaFoldDB" id="A0AA94JDG0"/>
<dbReference type="Pfam" id="PF00107">
    <property type="entry name" value="ADH_zinc_N"/>
    <property type="match status" value="1"/>
</dbReference>
<dbReference type="GO" id="GO:0016491">
    <property type="term" value="F:oxidoreductase activity"/>
    <property type="evidence" value="ECO:0007669"/>
    <property type="project" value="InterPro"/>
</dbReference>
<gene>
    <name evidence="2" type="ORF">CWE23_07885</name>
</gene>
<dbReference type="PANTHER" id="PTHR45033">
    <property type="match status" value="1"/>
</dbReference>
<dbReference type="SMART" id="SM00829">
    <property type="entry name" value="PKS_ER"/>
    <property type="match status" value="1"/>
</dbReference>
<comment type="caution">
    <text evidence="2">The sequence shown here is derived from an EMBL/GenBank/DDBJ whole genome shotgun (WGS) entry which is preliminary data.</text>
</comment>
<reference evidence="3" key="1">
    <citation type="journal article" date="2018" name="Front. Microbiol.">
        <title>Genome-Based Analysis Reveals the Taxonomy and Diversity of the Family Idiomarinaceae.</title>
        <authorList>
            <person name="Liu Y."/>
            <person name="Lai Q."/>
            <person name="Shao Z."/>
        </authorList>
    </citation>
    <scope>NUCLEOTIDE SEQUENCE [LARGE SCALE GENOMIC DNA]</scope>
    <source>
        <strain evidence="3">SN-14</strain>
    </source>
</reference>
<dbReference type="InterPro" id="IPR052711">
    <property type="entry name" value="Zinc_ADH-like"/>
</dbReference>
<dbReference type="Gene3D" id="3.90.180.10">
    <property type="entry name" value="Medium-chain alcohol dehydrogenases, catalytic domain"/>
    <property type="match status" value="1"/>
</dbReference>
<dbReference type="InterPro" id="IPR011032">
    <property type="entry name" value="GroES-like_sf"/>
</dbReference>
<organism evidence="2 3">
    <name type="scientific">Idiomarina aquatica</name>
    <dbReference type="NCBI Taxonomy" id="1327752"/>
    <lineage>
        <taxon>Bacteria</taxon>
        <taxon>Pseudomonadati</taxon>
        <taxon>Pseudomonadota</taxon>
        <taxon>Gammaproteobacteria</taxon>
        <taxon>Alteromonadales</taxon>
        <taxon>Idiomarinaceae</taxon>
        <taxon>Idiomarina</taxon>
    </lineage>
</organism>
<protein>
    <submittedName>
        <fullName evidence="2">NAD(P)-dependent alcohol dehydrogenase</fullName>
    </submittedName>
</protein>
<dbReference type="InterPro" id="IPR013154">
    <property type="entry name" value="ADH-like_N"/>
</dbReference>
<proteinExistence type="predicted"/>
<evidence type="ECO:0000259" key="1">
    <source>
        <dbReference type="SMART" id="SM00829"/>
    </source>
</evidence>
<sequence>MTKTIKALRLQQPFGLDNIRVTEIADPGMPAAGEVRVRIKASSLNFHDYAVAAGYIPTEDGRIPLADGAGVVEAVGEGVDEFKVGDAVVSTFFPHWLSGPAPIADFRTTPGDGVDGYAREVVVCPAHFFTRQPQGYTHEQSATLTTAGLTAWRALVVDGNIQPGHSVLVLGSGGVSVFACQLAKSLGATVIATSSSDAKLAQYKALGADHCINYKSDPEWGTTVNKLTDGRGVDHVIEVGGPGTLPQSINAVAIGGHIALIGVLTGNEGMIPTTRLMAKQARLQGLIVGSRDDQKALVRALNVNGITPVVDKTFTLDQLADAFRYEEAGKHFGKICVTL</sequence>
<dbReference type="Pfam" id="PF08240">
    <property type="entry name" value="ADH_N"/>
    <property type="match status" value="1"/>
</dbReference>